<accession>A0A2W4VR49</accession>
<keyword evidence="1" id="KW-0067">ATP-binding</keyword>
<dbReference type="SUPFAM" id="SSF55874">
    <property type="entry name" value="ATPase domain of HSP90 chaperone/DNA topoisomerase II/histidine kinase"/>
    <property type="match status" value="1"/>
</dbReference>
<comment type="caution">
    <text evidence="1">The sequence shown here is derived from an EMBL/GenBank/DDBJ whole genome shotgun (WGS) entry which is preliminary data.</text>
</comment>
<protein>
    <submittedName>
        <fullName evidence="1">ATP-binding protein</fullName>
    </submittedName>
</protein>
<dbReference type="Pfam" id="PF13589">
    <property type="entry name" value="HATPase_c_3"/>
    <property type="match status" value="1"/>
</dbReference>
<dbReference type="Gene3D" id="3.30.565.10">
    <property type="entry name" value="Histidine kinase-like ATPase, C-terminal domain"/>
    <property type="match status" value="1"/>
</dbReference>
<reference evidence="2" key="1">
    <citation type="submission" date="2018-04" db="EMBL/GenBank/DDBJ databases">
        <authorList>
            <person name="Cornet L."/>
        </authorList>
    </citation>
    <scope>NUCLEOTIDE SEQUENCE [LARGE SCALE GENOMIC DNA]</scope>
</reference>
<evidence type="ECO:0000313" key="2">
    <source>
        <dbReference type="Proteomes" id="UP000249354"/>
    </source>
</evidence>
<dbReference type="Proteomes" id="UP000249354">
    <property type="component" value="Unassembled WGS sequence"/>
</dbReference>
<evidence type="ECO:0000313" key="1">
    <source>
        <dbReference type="EMBL" id="PZO14741.1"/>
    </source>
</evidence>
<dbReference type="InterPro" id="IPR036890">
    <property type="entry name" value="HATPase_C_sf"/>
</dbReference>
<proteinExistence type="predicted"/>
<gene>
    <name evidence="1" type="ORF">DCF25_14640</name>
</gene>
<dbReference type="GO" id="GO:0005524">
    <property type="term" value="F:ATP binding"/>
    <property type="evidence" value="ECO:0007669"/>
    <property type="project" value="UniProtKB-KW"/>
</dbReference>
<dbReference type="EMBL" id="QBMC01000104">
    <property type="protein sequence ID" value="PZO14741.1"/>
    <property type="molecule type" value="Genomic_DNA"/>
</dbReference>
<dbReference type="AlphaFoldDB" id="A0A2W4VR49"/>
<organism evidence="1 2">
    <name type="scientific">Leptolyngbya foveolarum</name>
    <dbReference type="NCBI Taxonomy" id="47253"/>
    <lineage>
        <taxon>Bacteria</taxon>
        <taxon>Bacillati</taxon>
        <taxon>Cyanobacteriota</taxon>
        <taxon>Cyanophyceae</taxon>
        <taxon>Leptolyngbyales</taxon>
        <taxon>Leptolyngbyaceae</taxon>
        <taxon>Leptolyngbya group</taxon>
        <taxon>Leptolyngbya</taxon>
    </lineage>
</organism>
<reference evidence="1 2" key="2">
    <citation type="submission" date="2018-06" db="EMBL/GenBank/DDBJ databases">
        <title>Metagenomic assembly of (sub)arctic Cyanobacteria and their associated microbiome from non-axenic cultures.</title>
        <authorList>
            <person name="Baurain D."/>
        </authorList>
    </citation>
    <scope>NUCLEOTIDE SEQUENCE [LARGE SCALE GENOMIC DNA]</scope>
    <source>
        <strain evidence="1">ULC129bin1</strain>
    </source>
</reference>
<sequence length="483" mass="54181">MAANSINASPTKNFFVEMLTRDIDLKDAILDLLDNCIDGIQRTIRDAAPSETPYAGFWAEITFSEDSFTIADNCGGIPLDVARRYAFRMGKPRNITDDDGIATIGTYGIGMKRAIFKMGQSAQVVSQTEAESFTVSIQPDWLASDSTWDLPLEMANNALDRAGTVVEVVSLRREVASQFATRAFQAALVQDIEALYSYIIAKGFEIVVNDHLIKPRPISLQWEGMKKLKSQDMEAIAPYLYEGYEQDVEVTVAVGFHRDLPSYEEIDDASAGKKRKRDLAGWTIVCNDRVVVANDKTILTGWGEAGVPRYHPQYISISGVVTFRSTDARKLPITTTKRGIDASSELYLHVKERMREGLRLFTTYTSKWKQVPKEERKRTQRTKTESPASMFDIVKKVDEDVSAREGGRSLWTAVKDKKMTVEQRYIPKLPSPPPLVQSKRISFNKPVEEIRLIGEYLFDDPDCPPSAIGEACFEEILSQAQDS</sequence>
<keyword evidence="1" id="KW-0547">Nucleotide-binding</keyword>
<name>A0A2W4VR49_9CYAN</name>